<dbReference type="GO" id="GO:0006457">
    <property type="term" value="P:protein folding"/>
    <property type="evidence" value="ECO:0007669"/>
    <property type="project" value="TreeGrafter"/>
</dbReference>
<keyword evidence="1" id="KW-0479">Metal-binding</keyword>
<evidence type="ECO:0000256" key="2">
    <source>
        <dbReference type="ARBA" id="ARBA00022771"/>
    </source>
</evidence>
<dbReference type="InterPro" id="IPR007853">
    <property type="entry name" value="Znf_DNL-typ"/>
</dbReference>
<sequence length="192" mass="21983">MFSRQGQIVVLFTKNLTKSASLLLHTTSKECGNLLKIGKYPERSLIIPSLKLHENVHTSATICCERKNEILKSDDYTMKNRRNIVHFEDNWVNDNKTRQKRSSPIKPKVAKLTGRFQLVYTFVIVCCQGCNSRHLIADNLKWFSNNKNIEDILATKGEAEMKVTNHEVFLEVVPPDTPDALPKDQSNEMLII</sequence>
<dbReference type="PANTHER" id="PTHR20922:SF13">
    <property type="entry name" value="DNL-TYPE ZINC FINGER PROTEIN"/>
    <property type="match status" value="1"/>
</dbReference>
<dbReference type="PROSITE" id="PS51501">
    <property type="entry name" value="ZF_DNL"/>
    <property type="match status" value="1"/>
</dbReference>
<dbReference type="GO" id="GO:0050821">
    <property type="term" value="P:protein stabilization"/>
    <property type="evidence" value="ECO:0007669"/>
    <property type="project" value="TreeGrafter"/>
</dbReference>
<dbReference type="GO" id="GO:0005739">
    <property type="term" value="C:mitochondrion"/>
    <property type="evidence" value="ECO:0007669"/>
    <property type="project" value="TreeGrafter"/>
</dbReference>
<evidence type="ECO:0000256" key="4">
    <source>
        <dbReference type="PROSITE-ProRule" id="PRU00834"/>
    </source>
</evidence>
<proteinExistence type="predicted"/>
<dbReference type="Proteomes" id="UP001233999">
    <property type="component" value="Unassembled WGS sequence"/>
</dbReference>
<name>A0AAD8A9H1_DIPPU</name>
<dbReference type="AlphaFoldDB" id="A0AAD8A9H1"/>
<dbReference type="PANTHER" id="PTHR20922">
    <property type="entry name" value="DNL-TYPE ZINC FINGER PROTEIN"/>
    <property type="match status" value="1"/>
</dbReference>
<evidence type="ECO:0000256" key="1">
    <source>
        <dbReference type="ARBA" id="ARBA00022723"/>
    </source>
</evidence>
<keyword evidence="3" id="KW-0862">Zinc</keyword>
<accession>A0AAD8A9H1</accession>
<reference evidence="6" key="1">
    <citation type="journal article" date="2023" name="IScience">
        <title>Live-bearing cockroach genome reveals convergent evolutionary mechanisms linked to viviparity in insects and beyond.</title>
        <authorList>
            <person name="Fouks B."/>
            <person name="Harrison M.C."/>
            <person name="Mikhailova A.A."/>
            <person name="Marchal E."/>
            <person name="English S."/>
            <person name="Carruthers M."/>
            <person name="Jennings E.C."/>
            <person name="Chiamaka E.L."/>
            <person name="Frigard R.A."/>
            <person name="Pippel M."/>
            <person name="Attardo G.M."/>
            <person name="Benoit J.B."/>
            <person name="Bornberg-Bauer E."/>
            <person name="Tobe S.S."/>
        </authorList>
    </citation>
    <scope>NUCLEOTIDE SEQUENCE</scope>
    <source>
        <strain evidence="6">Stay&amp;Tobe</strain>
    </source>
</reference>
<keyword evidence="7" id="KW-1185">Reference proteome</keyword>
<evidence type="ECO:0000313" key="6">
    <source>
        <dbReference type="EMBL" id="KAJ9594981.1"/>
    </source>
</evidence>
<protein>
    <recommendedName>
        <fullName evidence="5">DNL-type domain-containing protein</fullName>
    </recommendedName>
</protein>
<feature type="domain" description="DNL-type" evidence="5">
    <location>
        <begin position="78"/>
        <end position="185"/>
    </location>
</feature>
<reference evidence="6" key="2">
    <citation type="submission" date="2023-05" db="EMBL/GenBank/DDBJ databases">
        <authorList>
            <person name="Fouks B."/>
        </authorList>
    </citation>
    <scope>NUCLEOTIDE SEQUENCE</scope>
    <source>
        <strain evidence="6">Stay&amp;Tobe</strain>
        <tissue evidence="6">Testes</tissue>
    </source>
</reference>
<keyword evidence="2 4" id="KW-0863">Zinc-finger</keyword>
<comment type="caution">
    <text evidence="6">The sequence shown here is derived from an EMBL/GenBank/DDBJ whole genome shotgun (WGS) entry which is preliminary data.</text>
</comment>
<dbReference type="GO" id="GO:0008270">
    <property type="term" value="F:zinc ion binding"/>
    <property type="evidence" value="ECO:0007669"/>
    <property type="project" value="UniProtKB-KW"/>
</dbReference>
<evidence type="ECO:0000313" key="7">
    <source>
        <dbReference type="Proteomes" id="UP001233999"/>
    </source>
</evidence>
<dbReference type="GO" id="GO:0051087">
    <property type="term" value="F:protein-folding chaperone binding"/>
    <property type="evidence" value="ECO:0007669"/>
    <property type="project" value="TreeGrafter"/>
</dbReference>
<evidence type="ECO:0000256" key="3">
    <source>
        <dbReference type="ARBA" id="ARBA00022833"/>
    </source>
</evidence>
<dbReference type="GO" id="GO:0030150">
    <property type="term" value="P:protein import into mitochondrial matrix"/>
    <property type="evidence" value="ECO:0007669"/>
    <property type="project" value="TreeGrafter"/>
</dbReference>
<organism evidence="6 7">
    <name type="scientific">Diploptera punctata</name>
    <name type="common">Pacific beetle cockroach</name>
    <dbReference type="NCBI Taxonomy" id="6984"/>
    <lineage>
        <taxon>Eukaryota</taxon>
        <taxon>Metazoa</taxon>
        <taxon>Ecdysozoa</taxon>
        <taxon>Arthropoda</taxon>
        <taxon>Hexapoda</taxon>
        <taxon>Insecta</taxon>
        <taxon>Pterygota</taxon>
        <taxon>Neoptera</taxon>
        <taxon>Polyneoptera</taxon>
        <taxon>Dictyoptera</taxon>
        <taxon>Blattodea</taxon>
        <taxon>Blaberoidea</taxon>
        <taxon>Blaberidae</taxon>
        <taxon>Diplopterinae</taxon>
        <taxon>Diploptera</taxon>
    </lineage>
</organism>
<dbReference type="EMBL" id="JASPKZ010002700">
    <property type="protein sequence ID" value="KAJ9594981.1"/>
    <property type="molecule type" value="Genomic_DNA"/>
</dbReference>
<dbReference type="InterPro" id="IPR024158">
    <property type="entry name" value="Mt_import_TIM15"/>
</dbReference>
<dbReference type="Pfam" id="PF05180">
    <property type="entry name" value="zf-DNL"/>
    <property type="match status" value="1"/>
</dbReference>
<gene>
    <name evidence="6" type="ORF">L9F63_013703</name>
</gene>
<evidence type="ECO:0000259" key="5">
    <source>
        <dbReference type="PROSITE" id="PS51501"/>
    </source>
</evidence>